<dbReference type="InterPro" id="IPR011990">
    <property type="entry name" value="TPR-like_helical_dom_sf"/>
</dbReference>
<dbReference type="Proteomes" id="UP001205843">
    <property type="component" value="Unassembled WGS sequence"/>
</dbReference>
<dbReference type="InterPro" id="IPR006597">
    <property type="entry name" value="Sel1-like"/>
</dbReference>
<dbReference type="Gene3D" id="1.25.40.10">
    <property type="entry name" value="Tetratricopeptide repeat domain"/>
    <property type="match status" value="1"/>
</dbReference>
<gene>
    <name evidence="2" type="ORF">J2T57_003874</name>
</gene>
<dbReference type="PANTHER" id="PTHR11102">
    <property type="entry name" value="SEL-1-LIKE PROTEIN"/>
    <property type="match status" value="1"/>
</dbReference>
<feature type="region of interest" description="Disordered" evidence="1">
    <location>
        <begin position="15"/>
        <end position="35"/>
    </location>
</feature>
<reference evidence="2" key="1">
    <citation type="submission" date="2022-03" db="EMBL/GenBank/DDBJ databases">
        <title>Genomic Encyclopedia of Type Strains, Phase III (KMG-III): the genomes of soil and plant-associated and newly described type strains.</title>
        <authorList>
            <person name="Whitman W."/>
        </authorList>
    </citation>
    <scope>NUCLEOTIDE SEQUENCE</scope>
    <source>
        <strain evidence="2">ANL 6-2</strain>
    </source>
</reference>
<evidence type="ECO:0000313" key="2">
    <source>
        <dbReference type="EMBL" id="MCP1676703.1"/>
    </source>
</evidence>
<dbReference type="InterPro" id="IPR050767">
    <property type="entry name" value="Sel1_AlgK"/>
</dbReference>
<accession>A0AAE3G7Y5</accession>
<name>A0AAE3G7Y5_9GAMM</name>
<dbReference type="Pfam" id="PF08238">
    <property type="entry name" value="Sel1"/>
    <property type="match status" value="3"/>
</dbReference>
<dbReference type="PANTHER" id="PTHR11102:SF160">
    <property type="entry name" value="ERAD-ASSOCIATED E3 UBIQUITIN-PROTEIN LIGASE COMPONENT HRD3"/>
    <property type="match status" value="1"/>
</dbReference>
<keyword evidence="3" id="KW-1185">Reference proteome</keyword>
<comment type="caution">
    <text evidence="2">The sequence shown here is derived from an EMBL/GenBank/DDBJ whole genome shotgun (WGS) entry which is preliminary data.</text>
</comment>
<evidence type="ECO:0000256" key="1">
    <source>
        <dbReference type="SAM" id="MobiDB-lite"/>
    </source>
</evidence>
<organism evidence="2 3">
    <name type="scientific">Natronocella acetinitrilica</name>
    <dbReference type="NCBI Taxonomy" id="414046"/>
    <lineage>
        <taxon>Bacteria</taxon>
        <taxon>Pseudomonadati</taxon>
        <taxon>Pseudomonadota</taxon>
        <taxon>Gammaproteobacteria</taxon>
        <taxon>Chromatiales</taxon>
        <taxon>Ectothiorhodospiraceae</taxon>
        <taxon>Natronocella</taxon>
    </lineage>
</organism>
<dbReference type="RefSeq" id="WP_253483581.1">
    <property type="nucleotide sequence ID" value="NZ_JALJXV010000010.1"/>
</dbReference>
<dbReference type="EMBL" id="JALJXV010000010">
    <property type="protein sequence ID" value="MCP1676703.1"/>
    <property type="molecule type" value="Genomic_DNA"/>
</dbReference>
<proteinExistence type="predicted"/>
<sequence length="200" mass="21573">MTERAKDITAALLQSLGRQGGSGTPQRRGLADTCGRAPDHADPWALYQRYQTETSVGDTPGEAIRVLKLAAAAGSHEAQLELGNRYRRGDGVPQDLHASWNQYVTAARAGNLEAMTNLGVMYDQGQTVPPDPATACRCYRHAAERGFVVAQYNLAIMLAEGLGTERDQNAACQWFAAAASQGHQQSREALEWLQGLMASS</sequence>
<protein>
    <submittedName>
        <fullName evidence="2">TPR repeat protein</fullName>
    </submittedName>
</protein>
<evidence type="ECO:0000313" key="3">
    <source>
        <dbReference type="Proteomes" id="UP001205843"/>
    </source>
</evidence>
<dbReference type="SUPFAM" id="SSF81901">
    <property type="entry name" value="HCP-like"/>
    <property type="match status" value="1"/>
</dbReference>
<dbReference type="AlphaFoldDB" id="A0AAE3G7Y5"/>
<dbReference type="SMART" id="SM00671">
    <property type="entry name" value="SEL1"/>
    <property type="match status" value="3"/>
</dbReference>